<dbReference type="Gene3D" id="2.30.130.60">
    <property type="match status" value="1"/>
</dbReference>
<keyword evidence="3 6" id="KW-0808">Transferase</keyword>
<dbReference type="Gene3D" id="3.40.50.150">
    <property type="entry name" value="Vaccinia Virus protein VP39"/>
    <property type="match status" value="1"/>
</dbReference>
<dbReference type="InterPro" id="IPR001678">
    <property type="entry name" value="MeTrfase_RsmB-F_NOP2_dom"/>
</dbReference>
<comment type="caution">
    <text evidence="8">The sequence shown here is derived from an EMBL/GenBank/DDBJ whole genome shotgun (WGS) entry which is preliminary data.</text>
</comment>
<evidence type="ECO:0000256" key="3">
    <source>
        <dbReference type="ARBA" id="ARBA00022679"/>
    </source>
</evidence>
<keyword evidence="9" id="KW-1185">Reference proteome</keyword>
<feature type="domain" description="SAM-dependent MTase RsmB/NOP-type" evidence="7">
    <location>
        <begin position="1"/>
        <end position="293"/>
    </location>
</feature>
<dbReference type="RefSeq" id="WP_154327387.1">
    <property type="nucleotide sequence ID" value="NZ_CP045696.1"/>
</dbReference>
<dbReference type="EMBL" id="VULT01000003">
    <property type="protein sequence ID" value="MSS16587.1"/>
    <property type="molecule type" value="Genomic_DNA"/>
</dbReference>
<evidence type="ECO:0000256" key="6">
    <source>
        <dbReference type="PROSITE-ProRule" id="PRU01023"/>
    </source>
</evidence>
<dbReference type="PANTHER" id="PTHR22807">
    <property type="entry name" value="NOP2 YEAST -RELATED NOL1/NOP2/FMU SUN DOMAIN-CONTAINING"/>
    <property type="match status" value="1"/>
</dbReference>
<comment type="similarity">
    <text evidence="6">Belongs to the class I-like SAM-binding methyltransferase superfamily. RsmB/NOP family.</text>
</comment>
<evidence type="ECO:0000256" key="5">
    <source>
        <dbReference type="ARBA" id="ARBA00022884"/>
    </source>
</evidence>
<dbReference type="InterPro" id="IPR029063">
    <property type="entry name" value="SAM-dependent_MTases_sf"/>
</dbReference>
<dbReference type="InterPro" id="IPR031341">
    <property type="entry name" value="Methyltr_RsmF_N"/>
</dbReference>
<keyword evidence="2 6" id="KW-0489">Methyltransferase</keyword>
<dbReference type="GO" id="GO:0003723">
    <property type="term" value="F:RNA binding"/>
    <property type="evidence" value="ECO:0007669"/>
    <property type="project" value="UniProtKB-UniRule"/>
</dbReference>
<dbReference type="PRINTS" id="PR02008">
    <property type="entry name" value="RCMTFAMILY"/>
</dbReference>
<dbReference type="PROSITE" id="PS51686">
    <property type="entry name" value="SAM_MT_RSMB_NOP"/>
    <property type="match status" value="1"/>
</dbReference>
<sequence length="468" mass="50525">MEISQQFIAQLQALLPHEWEALAAAITTTPPAVSIRLNTAKGAHEARTTGLEPVPWCPAGRYLAGREPFTFDTAFQTGLYYVQDASSMFIAHVIGSLVDGPVRYLDLCAAPGGKTTAAIQALPPGSTVVANEVMPQRARVLCENVTKWGSPRCFVTSNPASDFKQLRHYFDVVAVDAPCSGEGMMRKEAEAVAQWSPALVRQCAALQRSIVDDAWHALKPGGLLIYSTCTYNSEENEQVVQHLIDTCQATTVEVPVEAGWKVHPGIGTSAHCYRFMPHLTRGEGLFMAVLRKPEGKAKPPKMKAVKARGNTAWPRGTEHWLECASDYSLAMRGDTIVAIPHDLEPCAALLHGVLHVLHEGITLGTVKGKNCVPSHALALSTALNPEAFARCEVDYATAMAYMRGETVVVDAPRGYVLLTHHGSPIGFANNLGSRANNLYPKPWRILSTHIPAQEPAVVTAGSCVHGEG</sequence>
<dbReference type="Pfam" id="PF13636">
    <property type="entry name" value="Methyltranf_PUA"/>
    <property type="match status" value="1"/>
</dbReference>
<dbReference type="GO" id="GO:0008173">
    <property type="term" value="F:RNA methyltransferase activity"/>
    <property type="evidence" value="ECO:0007669"/>
    <property type="project" value="InterPro"/>
</dbReference>
<dbReference type="Pfam" id="PF17125">
    <property type="entry name" value="Methyltr_RsmF_N"/>
    <property type="match status" value="1"/>
</dbReference>
<accession>A0A6L5XAB3</accession>
<dbReference type="PANTHER" id="PTHR22807:SF30">
    <property type="entry name" value="28S RRNA (CYTOSINE(4447)-C(5))-METHYLTRANSFERASE-RELATED"/>
    <property type="match status" value="1"/>
</dbReference>
<dbReference type="AlphaFoldDB" id="A0A6L5XAB3"/>
<dbReference type="Proteomes" id="UP000483362">
    <property type="component" value="Unassembled WGS sequence"/>
</dbReference>
<feature type="binding site" evidence="6">
    <location>
        <position position="176"/>
    </location>
    <ligand>
        <name>S-adenosyl-L-methionine</name>
        <dbReference type="ChEBI" id="CHEBI:59789"/>
    </ligand>
</feature>
<feature type="binding site" evidence="6">
    <location>
        <begin position="108"/>
        <end position="114"/>
    </location>
    <ligand>
        <name>S-adenosyl-L-methionine</name>
        <dbReference type="ChEBI" id="CHEBI:59789"/>
    </ligand>
</feature>
<evidence type="ECO:0000259" key="7">
    <source>
        <dbReference type="PROSITE" id="PS51686"/>
    </source>
</evidence>
<feature type="binding site" evidence="6">
    <location>
        <position position="132"/>
    </location>
    <ligand>
        <name>S-adenosyl-L-methionine</name>
        <dbReference type="ChEBI" id="CHEBI:59789"/>
    </ligand>
</feature>
<dbReference type="GO" id="GO:0001510">
    <property type="term" value="P:RNA methylation"/>
    <property type="evidence" value="ECO:0007669"/>
    <property type="project" value="InterPro"/>
</dbReference>
<dbReference type="CDD" id="cd02440">
    <property type="entry name" value="AdoMet_MTases"/>
    <property type="match status" value="1"/>
</dbReference>
<dbReference type="Gene3D" id="3.30.70.1170">
    <property type="entry name" value="Sun protein, domain 3"/>
    <property type="match status" value="1"/>
</dbReference>
<name>A0A6L5XAB3_9BACT</name>
<dbReference type="InterPro" id="IPR049560">
    <property type="entry name" value="MeTrfase_RsmB-F_NOP2_cat"/>
</dbReference>
<feature type="active site" description="Nucleophile" evidence="6">
    <location>
        <position position="229"/>
    </location>
</feature>
<dbReference type="SUPFAM" id="SSF53335">
    <property type="entry name" value="S-adenosyl-L-methionine-dependent methyltransferases"/>
    <property type="match status" value="1"/>
</dbReference>
<organism evidence="8 9">
    <name type="scientific">Sodaliphilus pleomorphus</name>
    <dbReference type="NCBI Taxonomy" id="2606626"/>
    <lineage>
        <taxon>Bacteria</taxon>
        <taxon>Pseudomonadati</taxon>
        <taxon>Bacteroidota</taxon>
        <taxon>Bacteroidia</taxon>
        <taxon>Bacteroidales</taxon>
        <taxon>Muribaculaceae</taxon>
        <taxon>Sodaliphilus</taxon>
    </lineage>
</organism>
<gene>
    <name evidence="8" type="ORF">FYJ29_02190</name>
</gene>
<evidence type="ECO:0000313" key="9">
    <source>
        <dbReference type="Proteomes" id="UP000483362"/>
    </source>
</evidence>
<dbReference type="InterPro" id="IPR027391">
    <property type="entry name" value="Nol1_Nop2_Fmu_2"/>
</dbReference>
<keyword evidence="4 6" id="KW-0949">S-adenosyl-L-methionine</keyword>
<proteinExistence type="inferred from homology"/>
<dbReference type="InterPro" id="IPR023267">
    <property type="entry name" value="RCMT"/>
</dbReference>
<evidence type="ECO:0000256" key="2">
    <source>
        <dbReference type="ARBA" id="ARBA00022603"/>
    </source>
</evidence>
<reference evidence="8 9" key="1">
    <citation type="submission" date="2019-08" db="EMBL/GenBank/DDBJ databases">
        <title>In-depth cultivation of the pig gut microbiome towards novel bacterial diversity and tailored functional studies.</title>
        <authorList>
            <person name="Wylensek D."/>
            <person name="Hitch T.C.A."/>
            <person name="Clavel T."/>
        </authorList>
    </citation>
    <scope>NUCLEOTIDE SEQUENCE [LARGE SCALE GENOMIC DNA]</scope>
    <source>
        <strain evidence="8 9">Oil-RF-744-WCA-WT-10</strain>
    </source>
</reference>
<evidence type="ECO:0000313" key="8">
    <source>
        <dbReference type="EMBL" id="MSS16587.1"/>
    </source>
</evidence>
<evidence type="ECO:0000256" key="1">
    <source>
        <dbReference type="ARBA" id="ARBA00022490"/>
    </source>
</evidence>
<protein>
    <submittedName>
        <fullName evidence="8">rRNA cytosine-C5-methyltransferase</fullName>
    </submittedName>
</protein>
<keyword evidence="5 6" id="KW-0694">RNA-binding</keyword>
<comment type="caution">
    <text evidence="6">Lacks conserved residue(s) required for the propagation of feature annotation.</text>
</comment>
<dbReference type="Pfam" id="PF01189">
    <property type="entry name" value="Methyltr_RsmB-F"/>
    <property type="match status" value="1"/>
</dbReference>
<keyword evidence="1" id="KW-0963">Cytoplasm</keyword>
<evidence type="ECO:0000256" key="4">
    <source>
        <dbReference type="ARBA" id="ARBA00022691"/>
    </source>
</evidence>